<reference evidence="1" key="1">
    <citation type="submission" date="2022-04" db="EMBL/GenBank/DDBJ databases">
        <title>Genome of the entomopathogenic fungus Entomophthora muscae.</title>
        <authorList>
            <person name="Elya C."/>
            <person name="Lovett B.R."/>
            <person name="Lee E."/>
            <person name="Macias A.M."/>
            <person name="Hajek A.E."/>
            <person name="De Bivort B.L."/>
            <person name="Kasson M.T."/>
            <person name="De Fine Licht H.H."/>
            <person name="Stajich J.E."/>
        </authorList>
    </citation>
    <scope>NUCLEOTIDE SEQUENCE</scope>
    <source>
        <strain evidence="1">Berkeley</strain>
    </source>
</reference>
<proteinExistence type="predicted"/>
<evidence type="ECO:0000313" key="2">
    <source>
        <dbReference type="Proteomes" id="UP001165960"/>
    </source>
</evidence>
<comment type="caution">
    <text evidence="1">The sequence shown here is derived from an EMBL/GenBank/DDBJ whole genome shotgun (WGS) entry which is preliminary data.</text>
</comment>
<dbReference type="EMBL" id="QTSX02002992">
    <property type="protein sequence ID" value="KAJ9072561.1"/>
    <property type="molecule type" value="Genomic_DNA"/>
</dbReference>
<accession>A0ACC2TDN5</accession>
<gene>
    <name evidence="1" type="primary">RPC11_3</name>
    <name evidence="1" type="ORF">DSO57_1026236</name>
</gene>
<keyword evidence="2" id="KW-1185">Reference proteome</keyword>
<protein>
    <submittedName>
        <fullName evidence="1">RNA polymerase III C11 subunit</fullName>
    </submittedName>
</protein>
<evidence type="ECO:0000313" key="1">
    <source>
        <dbReference type="EMBL" id="KAJ9072561.1"/>
    </source>
</evidence>
<organism evidence="1 2">
    <name type="scientific">Entomophthora muscae</name>
    <dbReference type="NCBI Taxonomy" id="34485"/>
    <lineage>
        <taxon>Eukaryota</taxon>
        <taxon>Fungi</taxon>
        <taxon>Fungi incertae sedis</taxon>
        <taxon>Zoopagomycota</taxon>
        <taxon>Entomophthoromycotina</taxon>
        <taxon>Entomophthoromycetes</taxon>
        <taxon>Entomophthorales</taxon>
        <taxon>Entomophthoraceae</taxon>
        <taxon>Entomophthora</taxon>
    </lineage>
</organism>
<sequence>MLFCPSCSNMLKVGADGGYVFMCSTCPYQFPIQKTYVSRNVLKRKEVDDVLGGDKAWDNVDQTEAFCPKCEHTRAFFFQLQIRSADEPMSTFYKCADLQCGHRWTEK</sequence>
<name>A0ACC2TDN5_9FUNG</name>
<dbReference type="Proteomes" id="UP001165960">
    <property type="component" value="Unassembled WGS sequence"/>
</dbReference>